<organism evidence="1 2">
    <name type="scientific">Cryptolaemus montrouzieri</name>
    <dbReference type="NCBI Taxonomy" id="559131"/>
    <lineage>
        <taxon>Eukaryota</taxon>
        <taxon>Metazoa</taxon>
        <taxon>Ecdysozoa</taxon>
        <taxon>Arthropoda</taxon>
        <taxon>Hexapoda</taxon>
        <taxon>Insecta</taxon>
        <taxon>Pterygota</taxon>
        <taxon>Neoptera</taxon>
        <taxon>Endopterygota</taxon>
        <taxon>Coleoptera</taxon>
        <taxon>Polyphaga</taxon>
        <taxon>Cucujiformia</taxon>
        <taxon>Coccinelloidea</taxon>
        <taxon>Coccinellidae</taxon>
        <taxon>Scymninae</taxon>
        <taxon>Scymnini</taxon>
        <taxon>Cryptolaemus</taxon>
    </lineage>
</organism>
<keyword evidence="2" id="KW-1185">Reference proteome</keyword>
<reference evidence="1 2" key="1">
    <citation type="journal article" date="2021" name="BMC Biol.">
        <title>Horizontally acquired antibacterial genes associated with adaptive radiation of ladybird beetles.</title>
        <authorList>
            <person name="Li H.S."/>
            <person name="Tang X.F."/>
            <person name="Huang Y.H."/>
            <person name="Xu Z.Y."/>
            <person name="Chen M.L."/>
            <person name="Du X.Y."/>
            <person name="Qiu B.Y."/>
            <person name="Chen P.T."/>
            <person name="Zhang W."/>
            <person name="Slipinski A."/>
            <person name="Escalona H.E."/>
            <person name="Waterhouse R.M."/>
            <person name="Zwick A."/>
            <person name="Pang H."/>
        </authorList>
    </citation>
    <scope>NUCLEOTIDE SEQUENCE [LARGE SCALE GENOMIC DNA]</scope>
    <source>
        <strain evidence="1">SYSU2018</strain>
    </source>
</reference>
<sequence length="134" mass="15793">IQDQVMPIKYYRRTILKKNNIRCSNRHNKVTKLIHHALRTKHMNLGKTVLYHTYVRTTCCVQKWQPKDILGQTNNNRHNHSEQHISGMLFVFVKKQAKTTYIVDIAVTLPTNIKKTHADKINKYLPLADETEKM</sequence>
<dbReference type="AlphaFoldDB" id="A0ABD2PA84"/>
<accession>A0ABD2PA84</accession>
<dbReference type="Proteomes" id="UP001516400">
    <property type="component" value="Unassembled WGS sequence"/>
</dbReference>
<gene>
    <name evidence="1" type="ORF">HHI36_002052</name>
</gene>
<comment type="caution">
    <text evidence="1">The sequence shown here is derived from an EMBL/GenBank/DDBJ whole genome shotgun (WGS) entry which is preliminary data.</text>
</comment>
<protein>
    <submittedName>
        <fullName evidence="1">Uncharacterized protein</fullName>
    </submittedName>
</protein>
<evidence type="ECO:0000313" key="1">
    <source>
        <dbReference type="EMBL" id="KAL3287586.1"/>
    </source>
</evidence>
<feature type="non-terminal residue" evidence="1">
    <location>
        <position position="1"/>
    </location>
</feature>
<evidence type="ECO:0000313" key="2">
    <source>
        <dbReference type="Proteomes" id="UP001516400"/>
    </source>
</evidence>
<proteinExistence type="predicted"/>
<dbReference type="EMBL" id="JABFTP020000185">
    <property type="protein sequence ID" value="KAL3287586.1"/>
    <property type="molecule type" value="Genomic_DNA"/>
</dbReference>
<name>A0ABD2PA84_9CUCU</name>